<gene>
    <name evidence="3" type="ORF">SAMN02745117_00310</name>
</gene>
<dbReference type="PROSITE" id="PS51257">
    <property type="entry name" value="PROKAR_LIPOPROTEIN"/>
    <property type="match status" value="1"/>
</dbReference>
<dbReference type="PANTHER" id="PTHR12558:SF13">
    <property type="entry name" value="CELL DIVISION CYCLE PROTEIN 27 HOMOLOG"/>
    <property type="match status" value="1"/>
</dbReference>
<protein>
    <submittedName>
        <fullName evidence="3">Uncharacterized conserved protein HemY, contains two TPR repeats</fullName>
    </submittedName>
</protein>
<evidence type="ECO:0000313" key="4">
    <source>
        <dbReference type="Proteomes" id="UP000184327"/>
    </source>
</evidence>
<dbReference type="PANTHER" id="PTHR12558">
    <property type="entry name" value="CELL DIVISION CYCLE 16,23,27"/>
    <property type="match status" value="1"/>
</dbReference>
<keyword evidence="2" id="KW-0732">Signal</keyword>
<dbReference type="InterPro" id="IPR011990">
    <property type="entry name" value="TPR-like_helical_dom_sf"/>
</dbReference>
<evidence type="ECO:0000256" key="1">
    <source>
        <dbReference type="SAM" id="Coils"/>
    </source>
</evidence>
<dbReference type="OrthoDB" id="9766710at2"/>
<proteinExistence type="predicted"/>
<evidence type="ECO:0000313" key="3">
    <source>
        <dbReference type="EMBL" id="SHE43643.1"/>
    </source>
</evidence>
<feature type="chain" id="PRO_5013087075" evidence="2">
    <location>
        <begin position="21"/>
        <end position="614"/>
    </location>
</feature>
<feature type="coiled-coil region" evidence="1">
    <location>
        <begin position="324"/>
        <end position="374"/>
    </location>
</feature>
<evidence type="ECO:0000256" key="2">
    <source>
        <dbReference type="SAM" id="SignalP"/>
    </source>
</evidence>
<reference evidence="3 4" key="1">
    <citation type="submission" date="2016-11" db="EMBL/GenBank/DDBJ databases">
        <authorList>
            <person name="Jaros S."/>
            <person name="Januszkiewicz K."/>
            <person name="Wedrychowicz H."/>
        </authorList>
    </citation>
    <scope>NUCLEOTIDE SEQUENCE [LARGE SCALE GENOMIC DNA]</scope>
    <source>
        <strain evidence="3 4">DSM 16112</strain>
    </source>
</reference>
<keyword evidence="4" id="KW-1185">Reference proteome</keyword>
<dbReference type="Pfam" id="PF14559">
    <property type="entry name" value="TPR_19"/>
    <property type="match status" value="1"/>
</dbReference>
<name>A0A1M4TGP3_9BURK</name>
<dbReference type="EMBL" id="FQUZ01000002">
    <property type="protein sequence ID" value="SHE43643.1"/>
    <property type="molecule type" value="Genomic_DNA"/>
</dbReference>
<dbReference type="Pfam" id="PF13432">
    <property type="entry name" value="TPR_16"/>
    <property type="match status" value="2"/>
</dbReference>
<keyword evidence="1" id="KW-0175">Coiled coil</keyword>
<organism evidence="3 4">
    <name type="scientific">Lampropedia hyalina DSM 16112</name>
    <dbReference type="NCBI Taxonomy" id="1122156"/>
    <lineage>
        <taxon>Bacteria</taxon>
        <taxon>Pseudomonadati</taxon>
        <taxon>Pseudomonadota</taxon>
        <taxon>Betaproteobacteria</taxon>
        <taxon>Burkholderiales</taxon>
        <taxon>Comamonadaceae</taxon>
        <taxon>Lampropedia</taxon>
    </lineage>
</organism>
<accession>A0A1M4TGP3</accession>
<dbReference type="STRING" id="1122156.SAMN02745117_00310"/>
<feature type="signal peptide" evidence="2">
    <location>
        <begin position="1"/>
        <end position="20"/>
    </location>
</feature>
<dbReference type="AlphaFoldDB" id="A0A1M4TGP3"/>
<dbReference type="SUPFAM" id="SSF48452">
    <property type="entry name" value="TPR-like"/>
    <property type="match status" value="2"/>
</dbReference>
<dbReference type="InterPro" id="IPR019734">
    <property type="entry name" value="TPR_rpt"/>
</dbReference>
<dbReference type="SMART" id="SM00028">
    <property type="entry name" value="TPR"/>
    <property type="match status" value="6"/>
</dbReference>
<dbReference type="RefSeq" id="WP_143164363.1">
    <property type="nucleotide sequence ID" value="NZ_FQUZ01000002.1"/>
</dbReference>
<dbReference type="Proteomes" id="UP000184327">
    <property type="component" value="Unassembled WGS sequence"/>
</dbReference>
<sequence length="614" mass="68192">MRTISPVFLASLGLCTALLGSGCQSRTPVGQQTAPATPVVASPAVPALAASSPLPERTDTPPPHLTPRAQAETLYEVLLAEILAASGELTDSYELLMRAGQTRNSPQLFQRATEIAFMAQDGNRALRSTQAWQQAHPQSREANKAVLQVLLALNQIDQTEWHLQQELSQSSDAEMAENLYAIPLLYQRAPQREQVLHTVTAALQALLQPDSPWYADALAVLGRLHLQAQDGDTAHALMQQGTAHNPASSGVAFLALELLSQGDAAAEPVVQAYARRDDALPPFLMAYSRLLLAEQDHPQALQVLEQLTRRQPDQPDTWLGLAALQTHTRQHTQAEASLQQFERLIEALPDSPLQDQARNEAALLHAQIAQQQQQYDKALEWLERVDDPQQFFSIQVQRASLLARQGKLTQARQLLQQLPAFDPRTRALKVRAEVQLLRDSGLYQEAFTLHQTLVDSHADDDEVLYEQALLAERTGQWDTMERLLRQVIARSPDFHHAKNALGYSLADRGIRLREARELLEQAIALAPGDPFITDSLGWLEYRSGNLGRAQELLAQAFDAQPDAEIAAHLGEVLWKLGQPQQARSIWQQGLQLDADSRTLKETIQRLDRHGTPLR</sequence>
<dbReference type="Gene3D" id="1.25.40.10">
    <property type="entry name" value="Tetratricopeptide repeat domain"/>
    <property type="match status" value="2"/>
</dbReference>
<dbReference type="SUPFAM" id="SSF81901">
    <property type="entry name" value="HCP-like"/>
    <property type="match status" value="1"/>
</dbReference>